<dbReference type="Ensembl" id="ENSCSAVT00000000112.1">
    <property type="protein sequence ID" value="ENSCSAVP00000000111.1"/>
    <property type="gene ID" value="ENSCSAVG00000000055.1"/>
</dbReference>
<sequence>MFEIAAAVVARDNKDSISLKFDSDCSISRVTSRADVISYTNPWKIVDYFEYIVSMVGLLFL</sequence>
<protein>
    <submittedName>
        <fullName evidence="1">Uncharacterized protein</fullName>
    </submittedName>
</protein>
<proteinExistence type="predicted"/>
<organism evidence="1 2">
    <name type="scientific">Ciona savignyi</name>
    <name type="common">Pacific transparent sea squirt</name>
    <dbReference type="NCBI Taxonomy" id="51511"/>
    <lineage>
        <taxon>Eukaryota</taxon>
        <taxon>Metazoa</taxon>
        <taxon>Chordata</taxon>
        <taxon>Tunicata</taxon>
        <taxon>Ascidiacea</taxon>
        <taxon>Phlebobranchia</taxon>
        <taxon>Cionidae</taxon>
        <taxon>Ciona</taxon>
    </lineage>
</organism>
<keyword evidence="2" id="KW-1185">Reference proteome</keyword>
<dbReference type="Proteomes" id="UP000007875">
    <property type="component" value="Unassembled WGS sequence"/>
</dbReference>
<dbReference type="InParanoid" id="H2Y463"/>
<dbReference type="HOGENOM" id="CLU_2921925_0_0_1"/>
<evidence type="ECO:0000313" key="1">
    <source>
        <dbReference type="Ensembl" id="ENSCSAVP00000000111.1"/>
    </source>
</evidence>
<name>H2Y463_CIOSA</name>
<reference evidence="1" key="2">
    <citation type="submission" date="2025-08" db="UniProtKB">
        <authorList>
            <consortium name="Ensembl"/>
        </authorList>
    </citation>
    <scope>IDENTIFICATION</scope>
</reference>
<reference evidence="2" key="1">
    <citation type="submission" date="2003-08" db="EMBL/GenBank/DDBJ databases">
        <authorList>
            <person name="Birren B."/>
            <person name="Nusbaum C."/>
            <person name="Abebe A."/>
            <person name="Abouelleil A."/>
            <person name="Adekoya E."/>
            <person name="Ait-zahra M."/>
            <person name="Allen N."/>
            <person name="Allen T."/>
            <person name="An P."/>
            <person name="Anderson M."/>
            <person name="Anderson S."/>
            <person name="Arachchi H."/>
            <person name="Armbruster J."/>
            <person name="Bachantsang P."/>
            <person name="Baldwin J."/>
            <person name="Barry A."/>
            <person name="Bayul T."/>
            <person name="Blitshsteyn B."/>
            <person name="Bloom T."/>
            <person name="Blye J."/>
            <person name="Boguslavskiy L."/>
            <person name="Borowsky M."/>
            <person name="Boukhgalter B."/>
            <person name="Brunache A."/>
            <person name="Butler J."/>
            <person name="Calixte N."/>
            <person name="Calvo S."/>
            <person name="Camarata J."/>
            <person name="Campo K."/>
            <person name="Chang J."/>
            <person name="Cheshatsang Y."/>
            <person name="Citroen M."/>
            <person name="Collymore A."/>
            <person name="Considine T."/>
            <person name="Cook A."/>
            <person name="Cooke P."/>
            <person name="Corum B."/>
            <person name="Cuomo C."/>
            <person name="David R."/>
            <person name="Dawoe T."/>
            <person name="Degray S."/>
            <person name="Dodge S."/>
            <person name="Dooley K."/>
            <person name="Dorje P."/>
            <person name="Dorjee K."/>
            <person name="Dorris L."/>
            <person name="Duffey N."/>
            <person name="Dupes A."/>
            <person name="Elkins T."/>
            <person name="Engels R."/>
            <person name="Erickson J."/>
            <person name="Farina A."/>
            <person name="Faro S."/>
            <person name="Ferreira P."/>
            <person name="Fischer H."/>
            <person name="Fitzgerald M."/>
            <person name="Foley K."/>
            <person name="Gage D."/>
            <person name="Galagan J."/>
            <person name="Gearin G."/>
            <person name="Gnerre S."/>
            <person name="Gnirke A."/>
            <person name="Goyette A."/>
            <person name="Graham J."/>
            <person name="Grandbois E."/>
            <person name="Gyaltsen K."/>
            <person name="Hafez N."/>
            <person name="Hagopian D."/>
            <person name="Hagos B."/>
            <person name="Hall J."/>
            <person name="Hatcher B."/>
            <person name="Heller A."/>
            <person name="Higgins H."/>
            <person name="Honan T."/>
            <person name="Horn A."/>
            <person name="Houde N."/>
            <person name="Hughes L."/>
            <person name="Hulme W."/>
            <person name="Husby E."/>
            <person name="Iliev I."/>
            <person name="Jaffe D."/>
            <person name="Jones C."/>
            <person name="Kamal M."/>
            <person name="Kamat A."/>
            <person name="Kamvysselis M."/>
            <person name="Karlsson E."/>
            <person name="Kells C."/>
            <person name="Kieu A."/>
            <person name="Kisner P."/>
            <person name="Kodira C."/>
            <person name="Kulbokas E."/>
            <person name="Labutti K."/>
            <person name="Lama D."/>
            <person name="Landers T."/>
            <person name="Leger J."/>
            <person name="Levine S."/>
            <person name="Lewis D."/>
            <person name="Lewis T."/>
            <person name="Lindblad-toh K."/>
            <person name="Liu X."/>
            <person name="Lokyitsang T."/>
            <person name="Lokyitsang Y."/>
            <person name="Lucien O."/>
            <person name="Lui A."/>
            <person name="Ma L.J."/>
            <person name="Mabbitt R."/>
            <person name="Macdonald J."/>
            <person name="Maclean C."/>
            <person name="Major J."/>
            <person name="Manning J."/>
            <person name="Marabella R."/>
            <person name="Maru K."/>
            <person name="Matthews C."/>
            <person name="Mauceli E."/>
            <person name="Mccarthy M."/>
            <person name="Mcdonough S."/>
            <person name="Mcghee T."/>
            <person name="Meldrim J."/>
            <person name="Meneus L."/>
            <person name="Mesirov J."/>
            <person name="Mihalev A."/>
            <person name="Mihova T."/>
            <person name="Mikkelsen T."/>
            <person name="Mlenga V."/>
            <person name="Moru K."/>
            <person name="Mozes J."/>
            <person name="Mulrain L."/>
            <person name="Munson G."/>
            <person name="Naylor J."/>
            <person name="Newes C."/>
            <person name="Nguyen C."/>
            <person name="Nguyen N."/>
            <person name="Nguyen T."/>
            <person name="Nicol R."/>
            <person name="Nielsen C."/>
            <person name="Nizzari M."/>
            <person name="Norbu C."/>
            <person name="Norbu N."/>
            <person name="O'donnell P."/>
            <person name="Okoawo O."/>
            <person name="O'leary S."/>
            <person name="Omotosho B."/>
            <person name="O'neill K."/>
            <person name="Osman S."/>
            <person name="Parker S."/>
            <person name="Perrin D."/>
            <person name="Phunkhang P."/>
            <person name="Piqani B."/>
            <person name="Purcell S."/>
            <person name="Rachupka T."/>
            <person name="Ramasamy U."/>
            <person name="Rameau R."/>
            <person name="Ray V."/>
            <person name="Raymond C."/>
            <person name="Retta R."/>
            <person name="Richardson S."/>
            <person name="Rise C."/>
            <person name="Rodriguez J."/>
            <person name="Rogers J."/>
            <person name="Rogov P."/>
            <person name="Rutman M."/>
            <person name="Schupbach R."/>
            <person name="Seaman C."/>
            <person name="Settipalli S."/>
            <person name="Sharpe T."/>
            <person name="Sheridan J."/>
            <person name="Sherpa N."/>
            <person name="Shi J."/>
            <person name="Smirnov S."/>
            <person name="Smith C."/>
            <person name="Sougnez C."/>
            <person name="Spencer B."/>
            <person name="Stalker J."/>
            <person name="Stange-thomann N."/>
            <person name="Stavropoulos S."/>
            <person name="Stetson K."/>
            <person name="Stone C."/>
            <person name="Stone S."/>
            <person name="Stubbs M."/>
            <person name="Talamas J."/>
            <person name="Tchuinga P."/>
            <person name="Tenzing P."/>
            <person name="Tesfaye S."/>
            <person name="Theodore J."/>
            <person name="Thoulutsang Y."/>
            <person name="Topham K."/>
            <person name="Towey S."/>
            <person name="Tsamla T."/>
            <person name="Tsomo N."/>
            <person name="Vallee D."/>
            <person name="Vassiliev H."/>
            <person name="Venkataraman V."/>
            <person name="Vinson J."/>
            <person name="Vo A."/>
            <person name="Wade C."/>
            <person name="Wang S."/>
            <person name="Wangchuk T."/>
            <person name="Wangdi T."/>
            <person name="Whittaker C."/>
            <person name="Wilkinson J."/>
            <person name="Wu Y."/>
            <person name="Wyman D."/>
            <person name="Yadav S."/>
            <person name="Yang S."/>
            <person name="Yang X."/>
            <person name="Yeager S."/>
            <person name="Yee E."/>
            <person name="Young G."/>
            <person name="Zainoun J."/>
            <person name="Zembeck L."/>
            <person name="Zimmer A."/>
            <person name="Zody M."/>
            <person name="Lander E."/>
        </authorList>
    </citation>
    <scope>NUCLEOTIDE SEQUENCE [LARGE SCALE GENOMIC DNA]</scope>
</reference>
<evidence type="ECO:0000313" key="2">
    <source>
        <dbReference type="Proteomes" id="UP000007875"/>
    </source>
</evidence>
<accession>H2Y463</accession>
<dbReference type="AlphaFoldDB" id="H2Y463"/>
<reference evidence="1" key="3">
    <citation type="submission" date="2025-09" db="UniProtKB">
        <authorList>
            <consortium name="Ensembl"/>
        </authorList>
    </citation>
    <scope>IDENTIFICATION</scope>
</reference>